<dbReference type="Proteomes" id="UP000054144">
    <property type="component" value="Unassembled WGS sequence"/>
</dbReference>
<dbReference type="OrthoDB" id="3200967at2759"/>
<evidence type="ECO:0000313" key="1">
    <source>
        <dbReference type="EMBL" id="KIY53807.1"/>
    </source>
</evidence>
<gene>
    <name evidence="1" type="ORF">FISHEDRAFT_27778</name>
</gene>
<evidence type="ECO:0008006" key="3">
    <source>
        <dbReference type="Google" id="ProtNLM"/>
    </source>
</evidence>
<feature type="non-terminal residue" evidence="1">
    <location>
        <position position="85"/>
    </location>
</feature>
<feature type="non-terminal residue" evidence="1">
    <location>
        <position position="1"/>
    </location>
</feature>
<protein>
    <recommendedName>
        <fullName evidence="3">CxC1-like cysteine cluster associated with KDZ transposases domain-containing protein</fullName>
    </recommendedName>
</protein>
<proteinExistence type="predicted"/>
<dbReference type="EMBL" id="KN881586">
    <property type="protein sequence ID" value="KIY53807.1"/>
    <property type="molecule type" value="Genomic_DNA"/>
</dbReference>
<reference evidence="1 2" key="1">
    <citation type="journal article" date="2015" name="Fungal Genet. Biol.">
        <title>Evolution of novel wood decay mechanisms in Agaricales revealed by the genome sequences of Fistulina hepatica and Cylindrobasidium torrendii.</title>
        <authorList>
            <person name="Floudas D."/>
            <person name="Held B.W."/>
            <person name="Riley R."/>
            <person name="Nagy L.G."/>
            <person name="Koehler G."/>
            <person name="Ransdell A.S."/>
            <person name="Younus H."/>
            <person name="Chow J."/>
            <person name="Chiniquy J."/>
            <person name="Lipzen A."/>
            <person name="Tritt A."/>
            <person name="Sun H."/>
            <person name="Haridas S."/>
            <person name="LaButti K."/>
            <person name="Ohm R.A."/>
            <person name="Kues U."/>
            <person name="Blanchette R.A."/>
            <person name="Grigoriev I.V."/>
            <person name="Minto R.E."/>
            <person name="Hibbett D.S."/>
        </authorList>
    </citation>
    <scope>NUCLEOTIDE SEQUENCE [LARGE SCALE GENOMIC DNA]</scope>
    <source>
        <strain evidence="1 2">ATCC 64428</strain>
    </source>
</reference>
<dbReference type="AlphaFoldDB" id="A0A0D7AQJ4"/>
<name>A0A0D7AQJ4_9AGAR</name>
<keyword evidence="2" id="KW-1185">Reference proteome</keyword>
<accession>A0A0D7AQJ4</accession>
<sequence>CSCSVAATIVSQGLFPCAPIRPSLAVDMNMLEFVHELSMRSAPNITAWTGTLEAFLRRRDFRLDSKDSLRRRFANAFQWYQYTMD</sequence>
<organism evidence="1 2">
    <name type="scientific">Fistulina hepatica ATCC 64428</name>
    <dbReference type="NCBI Taxonomy" id="1128425"/>
    <lineage>
        <taxon>Eukaryota</taxon>
        <taxon>Fungi</taxon>
        <taxon>Dikarya</taxon>
        <taxon>Basidiomycota</taxon>
        <taxon>Agaricomycotina</taxon>
        <taxon>Agaricomycetes</taxon>
        <taxon>Agaricomycetidae</taxon>
        <taxon>Agaricales</taxon>
        <taxon>Fistulinaceae</taxon>
        <taxon>Fistulina</taxon>
    </lineage>
</organism>
<evidence type="ECO:0000313" key="2">
    <source>
        <dbReference type="Proteomes" id="UP000054144"/>
    </source>
</evidence>